<dbReference type="AlphaFoldDB" id="A0A292Q5M0"/>
<feature type="compositionally biased region" description="Basic and acidic residues" evidence="1">
    <location>
        <begin position="61"/>
        <end position="72"/>
    </location>
</feature>
<feature type="compositionally biased region" description="Acidic residues" evidence="1">
    <location>
        <begin position="1"/>
        <end position="11"/>
    </location>
</feature>
<organism evidence="2 3">
    <name type="scientific">Tuber aestivum</name>
    <name type="common">summer truffle</name>
    <dbReference type="NCBI Taxonomy" id="59557"/>
    <lineage>
        <taxon>Eukaryota</taxon>
        <taxon>Fungi</taxon>
        <taxon>Dikarya</taxon>
        <taxon>Ascomycota</taxon>
        <taxon>Pezizomycotina</taxon>
        <taxon>Pezizomycetes</taxon>
        <taxon>Pezizales</taxon>
        <taxon>Tuberaceae</taxon>
        <taxon>Tuber</taxon>
    </lineage>
</organism>
<name>A0A292Q5M0_9PEZI</name>
<feature type="region of interest" description="Disordered" evidence="1">
    <location>
        <begin position="1"/>
        <end position="72"/>
    </location>
</feature>
<keyword evidence="3" id="KW-1185">Reference proteome</keyword>
<dbReference type="Proteomes" id="UP001412239">
    <property type="component" value="Unassembled WGS sequence"/>
</dbReference>
<evidence type="ECO:0000313" key="3">
    <source>
        <dbReference type="Proteomes" id="UP001412239"/>
    </source>
</evidence>
<evidence type="ECO:0000313" key="2">
    <source>
        <dbReference type="EMBL" id="CUS13947.1"/>
    </source>
</evidence>
<feature type="compositionally biased region" description="Polar residues" evidence="1">
    <location>
        <begin position="45"/>
        <end position="54"/>
    </location>
</feature>
<accession>A0A292Q5M0</accession>
<reference evidence="2" key="1">
    <citation type="submission" date="2015-10" db="EMBL/GenBank/DDBJ databases">
        <authorList>
            <person name="Regsiter A."/>
            <person name="william w."/>
        </authorList>
    </citation>
    <scope>NUCLEOTIDE SEQUENCE</scope>
    <source>
        <strain evidence="2">Montdore</strain>
    </source>
</reference>
<dbReference type="EMBL" id="LN890965">
    <property type="protein sequence ID" value="CUS13947.1"/>
    <property type="molecule type" value="Genomic_DNA"/>
</dbReference>
<gene>
    <name evidence="2" type="ORF">GSTUAT00001984001</name>
</gene>
<sequence length="96" mass="10451">MTNLSDGEDSQMQDSPSSTPSTPPAALSNPTENLTLHSPPVEQTPPASQQNTPIPNWASKRAQEEAETAREKVVDAKFTTKWLGDDLDEGDMWKNG</sequence>
<evidence type="ECO:0000256" key="1">
    <source>
        <dbReference type="SAM" id="MobiDB-lite"/>
    </source>
</evidence>
<protein>
    <submittedName>
        <fullName evidence="2">Uncharacterized protein</fullName>
    </submittedName>
</protein>
<proteinExistence type="predicted"/>